<dbReference type="EMBL" id="CP015124">
    <property type="protein sequence ID" value="ANP36388.1"/>
    <property type="molecule type" value="Genomic_DNA"/>
</dbReference>
<sequence>MQDPTPNTFLTGRLPVIFAKTAIPIIFVMSMNGLLTVADALFLGHFVGPQALAAVTVVFPFYMLIVACATLVSAGMSSLLARHLGGSRFDEAERIYAAAHWLALVVGGILILLYLGLGGQLIWLVTGGDSALAELSASYLGILIFATPLTFVLAVNSDALRNEGHVGMMAAMSLLVSIGNIGFNYLMIAVLDLGVAGSAYGTVEAQLLALGVILAYRHSRGTLLHPVMVLRNVILQGSGRILALGAPQSLGFIGIALGSSAILTALQMVGSSDYEVTVTAYGIVTRVVTFGFLPLLGVSQAMQTITGNNFGAGLWQRSDNSLQIAVLVALGFCLSVQAVFSLFAPQIAAAFVTDPAVVAKVAGIMPVMLALFVLSGPLMMLAAHFQAIGDARRAAVLSLTKPFAFAIPLTFALPLWFGEMAIWWAGPSAEVLLLLLAVWVLWARARSTQLNWGVFTSTEEARS</sequence>
<keyword evidence="7 10" id="KW-1133">Transmembrane helix</keyword>
<evidence type="ECO:0000256" key="5">
    <source>
        <dbReference type="ARBA" id="ARBA00022475"/>
    </source>
</evidence>
<keyword evidence="12" id="KW-1185">Reference proteome</keyword>
<keyword evidence="5" id="KW-1003">Cell membrane</keyword>
<comment type="subcellular location">
    <subcellularLocation>
        <location evidence="1">Cell inner membrane</location>
        <topology evidence="1">Multi-pass membrane protein</topology>
    </subcellularLocation>
</comment>
<keyword evidence="9" id="KW-0046">Antibiotic resistance</keyword>
<proteinExistence type="inferred from homology"/>
<dbReference type="AlphaFoldDB" id="A0A1B0ZQL7"/>
<evidence type="ECO:0000256" key="4">
    <source>
        <dbReference type="ARBA" id="ARBA00022448"/>
    </source>
</evidence>
<dbReference type="InterPro" id="IPR048279">
    <property type="entry name" value="MdtK-like"/>
</dbReference>
<dbReference type="InterPro" id="IPR002528">
    <property type="entry name" value="MATE_fam"/>
</dbReference>
<organism evidence="11 12">
    <name type="scientific">Phaeobacter gallaeciensis</name>
    <dbReference type="NCBI Taxonomy" id="60890"/>
    <lineage>
        <taxon>Bacteria</taxon>
        <taxon>Pseudomonadati</taxon>
        <taxon>Pseudomonadota</taxon>
        <taxon>Alphaproteobacteria</taxon>
        <taxon>Rhodobacterales</taxon>
        <taxon>Roseobacteraceae</taxon>
        <taxon>Phaeobacter</taxon>
    </lineage>
</organism>
<dbReference type="GO" id="GO:0015297">
    <property type="term" value="F:antiporter activity"/>
    <property type="evidence" value="ECO:0007669"/>
    <property type="project" value="InterPro"/>
</dbReference>
<feature type="transmembrane region" description="Helical" evidence="10">
    <location>
        <begin position="197"/>
        <end position="216"/>
    </location>
</feature>
<dbReference type="RefSeq" id="WP_065271371.1">
    <property type="nucleotide sequence ID" value="NZ_CP015124.1"/>
</dbReference>
<dbReference type="PANTHER" id="PTHR43823:SF3">
    <property type="entry name" value="MULTIDRUG EXPORT PROTEIN MEPA"/>
    <property type="match status" value="1"/>
</dbReference>
<keyword evidence="4" id="KW-0813">Transport</keyword>
<dbReference type="InterPro" id="IPR051327">
    <property type="entry name" value="MATE_MepA_subfamily"/>
</dbReference>
<dbReference type="Proteomes" id="UP000092565">
    <property type="component" value="Chromosome"/>
</dbReference>
<dbReference type="InterPro" id="IPR045070">
    <property type="entry name" value="MATE_MepA-like"/>
</dbReference>
<dbReference type="Pfam" id="PF01554">
    <property type="entry name" value="MatE"/>
    <property type="match status" value="2"/>
</dbReference>
<evidence type="ECO:0000313" key="12">
    <source>
        <dbReference type="Proteomes" id="UP000092565"/>
    </source>
</evidence>
<reference evidence="11 12" key="1">
    <citation type="submission" date="2016-04" db="EMBL/GenBank/DDBJ databases">
        <authorList>
            <person name="Evans L.H."/>
            <person name="Alamgir A."/>
            <person name="Owens N."/>
            <person name="Weber N.D."/>
            <person name="Virtaneva K."/>
            <person name="Barbian K."/>
            <person name="Babar A."/>
            <person name="Rosenke K."/>
        </authorList>
    </citation>
    <scope>NUCLEOTIDE SEQUENCE [LARGE SCALE GENOMIC DNA]</scope>
    <source>
        <strain evidence="11 12">JL2886</strain>
    </source>
</reference>
<dbReference type="PATRIC" id="fig|60890.4.peg.1446"/>
<dbReference type="GO" id="GO:0042910">
    <property type="term" value="F:xenobiotic transmembrane transporter activity"/>
    <property type="evidence" value="ECO:0007669"/>
    <property type="project" value="InterPro"/>
</dbReference>
<evidence type="ECO:0000256" key="3">
    <source>
        <dbReference type="ARBA" id="ARBA00022106"/>
    </source>
</evidence>
<protein>
    <recommendedName>
        <fullName evidence="3">Multidrug export protein MepA</fullName>
    </recommendedName>
</protein>
<feature type="transmembrane region" description="Helical" evidence="10">
    <location>
        <begin position="364"/>
        <end position="383"/>
    </location>
</feature>
<evidence type="ECO:0000256" key="9">
    <source>
        <dbReference type="ARBA" id="ARBA00023251"/>
    </source>
</evidence>
<feature type="transmembrane region" description="Helical" evidence="10">
    <location>
        <begin position="422"/>
        <end position="442"/>
    </location>
</feature>
<evidence type="ECO:0000256" key="1">
    <source>
        <dbReference type="ARBA" id="ARBA00004429"/>
    </source>
</evidence>
<name>A0A1B0ZQL7_9RHOB</name>
<feature type="transmembrane region" description="Helical" evidence="10">
    <location>
        <begin position="95"/>
        <end position="117"/>
    </location>
</feature>
<keyword evidence="8 10" id="KW-0472">Membrane</keyword>
<feature type="transmembrane region" description="Helical" evidence="10">
    <location>
        <begin position="167"/>
        <end position="191"/>
    </location>
</feature>
<evidence type="ECO:0000313" key="11">
    <source>
        <dbReference type="EMBL" id="ANP36388.1"/>
    </source>
</evidence>
<feature type="transmembrane region" description="Helical" evidence="10">
    <location>
        <begin position="324"/>
        <end position="344"/>
    </location>
</feature>
<feature type="transmembrane region" description="Helical" evidence="10">
    <location>
        <begin position="278"/>
        <end position="298"/>
    </location>
</feature>
<dbReference type="CDD" id="cd13143">
    <property type="entry name" value="MATE_MepA_like"/>
    <property type="match status" value="1"/>
</dbReference>
<dbReference type="PIRSF" id="PIRSF006603">
    <property type="entry name" value="DinF"/>
    <property type="match status" value="1"/>
</dbReference>
<dbReference type="GO" id="GO:0005886">
    <property type="term" value="C:plasma membrane"/>
    <property type="evidence" value="ECO:0007669"/>
    <property type="project" value="UniProtKB-SubCell"/>
</dbReference>
<evidence type="ECO:0000256" key="6">
    <source>
        <dbReference type="ARBA" id="ARBA00022692"/>
    </source>
</evidence>
<feature type="transmembrane region" description="Helical" evidence="10">
    <location>
        <begin position="137"/>
        <end position="155"/>
    </location>
</feature>
<evidence type="ECO:0000256" key="10">
    <source>
        <dbReference type="SAM" id="Phobius"/>
    </source>
</evidence>
<dbReference type="PANTHER" id="PTHR43823">
    <property type="entry name" value="SPORULATION PROTEIN YKVU"/>
    <property type="match status" value="1"/>
</dbReference>
<comment type="similarity">
    <text evidence="2">Belongs to the multi antimicrobial extrusion (MATE) (TC 2.A.66.1) family. MepA subfamily.</text>
</comment>
<feature type="transmembrane region" description="Helical" evidence="10">
    <location>
        <begin position="395"/>
        <end position="416"/>
    </location>
</feature>
<evidence type="ECO:0000256" key="7">
    <source>
        <dbReference type="ARBA" id="ARBA00022989"/>
    </source>
</evidence>
<dbReference type="OrthoDB" id="7805940at2"/>
<feature type="transmembrane region" description="Helical" evidence="10">
    <location>
        <begin position="52"/>
        <end position="74"/>
    </location>
</feature>
<feature type="transmembrane region" description="Helical" evidence="10">
    <location>
        <begin position="21"/>
        <end position="46"/>
    </location>
</feature>
<evidence type="ECO:0000256" key="8">
    <source>
        <dbReference type="ARBA" id="ARBA00023136"/>
    </source>
</evidence>
<feature type="transmembrane region" description="Helical" evidence="10">
    <location>
        <begin position="241"/>
        <end position="266"/>
    </location>
</feature>
<evidence type="ECO:0000256" key="2">
    <source>
        <dbReference type="ARBA" id="ARBA00008417"/>
    </source>
</evidence>
<keyword evidence="6 10" id="KW-0812">Transmembrane</keyword>
<accession>A0A1B0ZQL7</accession>
<gene>
    <name evidence="11" type="ORF">JL2886_01471</name>
</gene>
<dbReference type="GO" id="GO:0046677">
    <property type="term" value="P:response to antibiotic"/>
    <property type="evidence" value="ECO:0007669"/>
    <property type="project" value="UniProtKB-KW"/>
</dbReference>